<dbReference type="InterPro" id="IPR040049">
    <property type="entry name" value="Ribosomal_mS25/mL61"/>
</dbReference>
<dbReference type="GO" id="GO:0005739">
    <property type="term" value="C:mitochondrion"/>
    <property type="evidence" value="ECO:0007669"/>
    <property type="project" value="UniProtKB-SubCell"/>
</dbReference>
<dbReference type="PANTHER" id="PTHR13274:SF2">
    <property type="entry name" value="SMALL RIBOSOMAL SUBUNIT PROTEIN MS25"/>
    <property type="match status" value="1"/>
</dbReference>
<name>A0A4S2N2D2_9PEZI</name>
<dbReference type="AlphaFoldDB" id="A0A4S2N2D2"/>
<keyword evidence="7" id="KW-1185">Reference proteome</keyword>
<keyword evidence="4" id="KW-0687">Ribonucleoprotein</keyword>
<sequence>RTPPPPKMVNPVSRMRKLQGRLALVRNGFGAAILPPDVKKFTLLLAYRLNDGHRGPRKFWRVCMPRLKYHNPDIQMDVVRKEQIGGPSHLTVEFDGKPEVRIECKHKNENDIVNELFKITGAKQLPIDPQDSELAADYLRDKEKRIEGKINLKITRAARKEEARLLGSTF</sequence>
<reference evidence="6 7" key="1">
    <citation type="submission" date="2019-04" db="EMBL/GenBank/DDBJ databases">
        <title>Comparative genomics and transcriptomics to analyze fruiting body development in filamentous ascomycetes.</title>
        <authorList>
            <consortium name="DOE Joint Genome Institute"/>
            <person name="Lutkenhaus R."/>
            <person name="Traeger S."/>
            <person name="Breuer J."/>
            <person name="Kuo A."/>
            <person name="Lipzen A."/>
            <person name="Pangilinan J."/>
            <person name="Dilworth D."/>
            <person name="Sandor L."/>
            <person name="Poggeler S."/>
            <person name="Barry K."/>
            <person name="Grigoriev I.V."/>
            <person name="Nowrousian M."/>
        </authorList>
    </citation>
    <scope>NUCLEOTIDE SEQUENCE [LARGE SCALE GENOMIC DNA]</scope>
    <source>
        <strain evidence="6 7">CBS 389.68</strain>
    </source>
</reference>
<dbReference type="Proteomes" id="UP000298138">
    <property type="component" value="Unassembled WGS sequence"/>
</dbReference>
<dbReference type="InterPro" id="IPR036249">
    <property type="entry name" value="Thioredoxin-like_sf"/>
</dbReference>
<feature type="domain" description="Ribosomal protein/NADH dehydrogenase" evidence="5">
    <location>
        <begin position="48"/>
        <end position="123"/>
    </location>
</feature>
<dbReference type="PANTHER" id="PTHR13274">
    <property type="entry name" value="MITOCHONDRIAL RIBOSOMAL PROTEIN S25"/>
    <property type="match status" value="1"/>
</dbReference>
<dbReference type="InterPro" id="IPR007741">
    <property type="entry name" value="Ribosomal_mL43/mS25/NADH_DH"/>
</dbReference>
<keyword evidence="3" id="KW-0496">Mitochondrion</keyword>
<dbReference type="Pfam" id="PF05047">
    <property type="entry name" value="L51_S25_CI-B8"/>
    <property type="match status" value="1"/>
</dbReference>
<gene>
    <name evidence="6" type="ORF">EX30DRAFT_303950</name>
</gene>
<organism evidence="6 7">
    <name type="scientific">Ascodesmis nigricans</name>
    <dbReference type="NCBI Taxonomy" id="341454"/>
    <lineage>
        <taxon>Eukaryota</taxon>
        <taxon>Fungi</taxon>
        <taxon>Dikarya</taxon>
        <taxon>Ascomycota</taxon>
        <taxon>Pezizomycotina</taxon>
        <taxon>Pezizomycetes</taxon>
        <taxon>Pezizales</taxon>
        <taxon>Ascodesmidaceae</taxon>
        <taxon>Ascodesmis</taxon>
    </lineage>
</organism>
<dbReference type="STRING" id="341454.A0A4S2N2D2"/>
<dbReference type="EMBL" id="ML220114">
    <property type="protein sequence ID" value="TGZ83270.1"/>
    <property type="molecule type" value="Genomic_DNA"/>
</dbReference>
<evidence type="ECO:0000256" key="3">
    <source>
        <dbReference type="ARBA" id="ARBA00023128"/>
    </source>
</evidence>
<evidence type="ECO:0000313" key="6">
    <source>
        <dbReference type="EMBL" id="TGZ83270.1"/>
    </source>
</evidence>
<keyword evidence="2" id="KW-0689">Ribosomal protein</keyword>
<evidence type="ECO:0000256" key="4">
    <source>
        <dbReference type="ARBA" id="ARBA00023274"/>
    </source>
</evidence>
<evidence type="ECO:0000313" key="7">
    <source>
        <dbReference type="Proteomes" id="UP000298138"/>
    </source>
</evidence>
<dbReference type="GO" id="GO:1990904">
    <property type="term" value="C:ribonucleoprotein complex"/>
    <property type="evidence" value="ECO:0007669"/>
    <property type="project" value="UniProtKB-KW"/>
</dbReference>
<dbReference type="InParanoid" id="A0A4S2N2D2"/>
<protein>
    <recommendedName>
        <fullName evidence="5">Ribosomal protein/NADH dehydrogenase domain-containing protein</fullName>
    </recommendedName>
</protein>
<accession>A0A4S2N2D2</accession>
<dbReference type="GO" id="GO:0003735">
    <property type="term" value="F:structural constituent of ribosome"/>
    <property type="evidence" value="ECO:0007669"/>
    <property type="project" value="InterPro"/>
</dbReference>
<evidence type="ECO:0000256" key="1">
    <source>
        <dbReference type="ARBA" id="ARBA00004173"/>
    </source>
</evidence>
<evidence type="ECO:0000256" key="2">
    <source>
        <dbReference type="ARBA" id="ARBA00022980"/>
    </source>
</evidence>
<comment type="subcellular location">
    <subcellularLocation>
        <location evidence="1">Mitochondrion</location>
    </subcellularLocation>
</comment>
<dbReference type="GO" id="GO:0005840">
    <property type="term" value="C:ribosome"/>
    <property type="evidence" value="ECO:0007669"/>
    <property type="project" value="UniProtKB-KW"/>
</dbReference>
<evidence type="ECO:0000259" key="5">
    <source>
        <dbReference type="SMART" id="SM00916"/>
    </source>
</evidence>
<proteinExistence type="predicted"/>
<dbReference type="SUPFAM" id="SSF52833">
    <property type="entry name" value="Thioredoxin-like"/>
    <property type="match status" value="1"/>
</dbReference>
<dbReference type="OrthoDB" id="1696305at2759"/>
<dbReference type="SMART" id="SM00916">
    <property type="entry name" value="L51_S25_CI-B8"/>
    <property type="match status" value="1"/>
</dbReference>
<feature type="non-terminal residue" evidence="6">
    <location>
        <position position="1"/>
    </location>
</feature>